<dbReference type="GO" id="GO:0008270">
    <property type="term" value="F:zinc ion binding"/>
    <property type="evidence" value="ECO:0007669"/>
    <property type="project" value="UniProtKB-KW"/>
</dbReference>
<dbReference type="EMBL" id="KL584979">
    <property type="protein sequence ID" value="KEQ86025.1"/>
    <property type="molecule type" value="Genomic_DNA"/>
</dbReference>
<protein>
    <recommendedName>
        <fullName evidence="3">SWIM-type domain-containing protein</fullName>
    </recommendedName>
</protein>
<evidence type="ECO:0000313" key="4">
    <source>
        <dbReference type="EMBL" id="KEQ86025.1"/>
    </source>
</evidence>
<gene>
    <name evidence="4" type="ORF">M438DRAFT_404572</name>
</gene>
<dbReference type="InterPro" id="IPR007527">
    <property type="entry name" value="Znf_SWIM"/>
</dbReference>
<feature type="domain" description="SWIM-type" evidence="3">
    <location>
        <begin position="150"/>
        <end position="222"/>
    </location>
</feature>
<keyword evidence="5" id="KW-1185">Reference proteome</keyword>
<keyword evidence="1" id="KW-0862">Zinc</keyword>
<dbReference type="Proteomes" id="UP000030706">
    <property type="component" value="Unassembled WGS sequence"/>
</dbReference>
<evidence type="ECO:0000259" key="3">
    <source>
        <dbReference type="PROSITE" id="PS50966"/>
    </source>
</evidence>
<dbReference type="AlphaFoldDB" id="A0A074XKI7"/>
<dbReference type="HOGENOM" id="CLU_045150_1_0_1"/>
<reference evidence="4 5" key="1">
    <citation type="journal article" date="2014" name="BMC Genomics">
        <title>Genome sequencing of four Aureobasidium pullulans varieties: biotechnological potential, stress tolerance, and description of new species.</title>
        <authorList>
            <person name="Gostin Ar C."/>
            <person name="Ohm R.A."/>
            <person name="Kogej T."/>
            <person name="Sonjak S."/>
            <person name="Turk M."/>
            <person name="Zajc J."/>
            <person name="Zalar P."/>
            <person name="Grube M."/>
            <person name="Sun H."/>
            <person name="Han J."/>
            <person name="Sharma A."/>
            <person name="Chiniquy J."/>
            <person name="Ngan C.Y."/>
            <person name="Lipzen A."/>
            <person name="Barry K."/>
            <person name="Grigoriev I.V."/>
            <person name="Gunde-Cimerman N."/>
        </authorList>
    </citation>
    <scope>NUCLEOTIDE SEQUENCE [LARGE SCALE GENOMIC DNA]</scope>
    <source>
        <strain evidence="4 5">EXF-150</strain>
    </source>
</reference>
<dbReference type="PROSITE" id="PS50966">
    <property type="entry name" value="ZF_SWIM"/>
    <property type="match status" value="1"/>
</dbReference>
<feature type="non-terminal residue" evidence="4">
    <location>
        <position position="1"/>
    </location>
</feature>
<accession>A0A074XKI7</accession>
<proteinExistence type="predicted"/>
<name>A0A074XKI7_AURPU</name>
<keyword evidence="1" id="KW-0863">Zinc-finger</keyword>
<dbReference type="STRING" id="1043002.A0A074XKI7"/>
<feature type="compositionally biased region" description="Low complexity" evidence="2">
    <location>
        <begin position="93"/>
        <end position="108"/>
    </location>
</feature>
<dbReference type="RefSeq" id="XP_029762212.1">
    <property type="nucleotide sequence ID" value="XM_029909729.1"/>
</dbReference>
<keyword evidence="1" id="KW-0479">Metal-binding</keyword>
<dbReference type="OrthoDB" id="5413281at2759"/>
<dbReference type="GeneID" id="40752035"/>
<evidence type="ECO:0000313" key="5">
    <source>
        <dbReference type="Proteomes" id="UP000030706"/>
    </source>
</evidence>
<evidence type="ECO:0000256" key="1">
    <source>
        <dbReference type="PROSITE-ProRule" id="PRU00325"/>
    </source>
</evidence>
<evidence type="ECO:0000256" key="2">
    <source>
        <dbReference type="SAM" id="MobiDB-lite"/>
    </source>
</evidence>
<sequence>MTLPQSRAFITSLITSLNTSPTSTTATSTSFNPLKQATPAEKSTLLTLHVLYPNELLAALDLLDRELVIRMMPHCPTNPPPASEGSDIQMEGTATEPDNTATTATTATSSEDKNGIRDKGYDNAIYYVRSAQQTSSNSRFRDPVASSTHYEVRTSSWSCSCPAFTFAAFPVVSVDEEEEEGDGEIEAEADEGWNQEWRVGGLSLGKDVPMCKHLLACVLAERAGSFGGYVKTREVSIEELAGWAAGWGG</sequence>
<feature type="region of interest" description="Disordered" evidence="2">
    <location>
        <begin position="74"/>
        <end position="116"/>
    </location>
</feature>
<organism evidence="4 5">
    <name type="scientific">Aureobasidium pullulans EXF-150</name>
    <dbReference type="NCBI Taxonomy" id="1043002"/>
    <lineage>
        <taxon>Eukaryota</taxon>
        <taxon>Fungi</taxon>
        <taxon>Dikarya</taxon>
        <taxon>Ascomycota</taxon>
        <taxon>Pezizomycotina</taxon>
        <taxon>Dothideomycetes</taxon>
        <taxon>Dothideomycetidae</taxon>
        <taxon>Dothideales</taxon>
        <taxon>Saccotheciaceae</taxon>
        <taxon>Aureobasidium</taxon>
    </lineage>
</organism>